<protein>
    <recommendedName>
        <fullName evidence="15">phytol kinase</fullName>
        <ecNumber evidence="15">2.7.1.182</ecNumber>
    </recommendedName>
</protein>
<keyword evidence="6" id="KW-0812">Transmembrane</keyword>
<evidence type="ECO:0000256" key="14">
    <source>
        <dbReference type="ARBA" id="ARBA00024015"/>
    </source>
</evidence>
<dbReference type="EMBL" id="LSYV01000059">
    <property type="protein sequence ID" value="KXZ45140.1"/>
    <property type="molecule type" value="Genomic_DNA"/>
</dbReference>
<proteinExistence type="inferred from homology"/>
<comment type="caution">
    <text evidence="20">The sequence shown here is derived from an EMBL/GenBank/DDBJ whole genome shotgun (WGS) entry which is preliminary data.</text>
</comment>
<keyword evidence="11" id="KW-0809">Transit peptide</keyword>
<evidence type="ECO:0000256" key="1">
    <source>
        <dbReference type="ARBA" id="ARBA00004508"/>
    </source>
</evidence>
<evidence type="ECO:0000259" key="19">
    <source>
        <dbReference type="PROSITE" id="PS50865"/>
    </source>
</evidence>
<evidence type="ECO:0000256" key="17">
    <source>
        <dbReference type="PROSITE-ProRule" id="PRU00134"/>
    </source>
</evidence>
<feature type="region of interest" description="Disordered" evidence="18">
    <location>
        <begin position="637"/>
        <end position="710"/>
    </location>
</feature>
<evidence type="ECO:0000256" key="4">
    <source>
        <dbReference type="ARBA" id="ARBA00022640"/>
    </source>
</evidence>
<dbReference type="GO" id="GO:0009507">
    <property type="term" value="C:chloroplast"/>
    <property type="evidence" value="ECO:0007669"/>
    <property type="project" value="UniProtKB-SubCell"/>
</dbReference>
<evidence type="ECO:0000256" key="15">
    <source>
        <dbReference type="ARBA" id="ARBA00039024"/>
    </source>
</evidence>
<evidence type="ECO:0000256" key="5">
    <source>
        <dbReference type="ARBA" id="ARBA00022679"/>
    </source>
</evidence>
<dbReference type="GO" id="GO:0008270">
    <property type="term" value="F:zinc ion binding"/>
    <property type="evidence" value="ECO:0007669"/>
    <property type="project" value="UniProtKB-KW"/>
</dbReference>
<keyword evidence="3" id="KW-0150">Chloroplast</keyword>
<dbReference type="GO" id="GO:0010276">
    <property type="term" value="F:phytol kinase activity"/>
    <property type="evidence" value="ECO:0007669"/>
    <property type="project" value="UniProtKB-EC"/>
</dbReference>
<gene>
    <name evidence="20" type="ORF">GPECTOR_58g589</name>
</gene>
<dbReference type="Gene3D" id="6.10.140.2220">
    <property type="match status" value="1"/>
</dbReference>
<sequence>MPDLSVLPSATVLAHPQGSAALLGLLALTLRLQPHELRGEGVKHELCCEIAKYTVTIFIQLPATTCGPGHRARKSPLALIRGQTLHAAGRQLAALVETLHPSDPVAADAAGTGAAAAAAELAVLPKRTVEYAGVLLELVYSTVRKARRLANTMEGPAAQQLCEDLAAALEGSQVMEHAGRALLLLFLHLKGLQPPASQLLKTAAIEASQAHWEIATAGDTVSDDPGAQLAMQRTRAVGSGRCVQHAALCLGLAVLCDADGGPACGLPPALRVALPRGDEDSPASRTLGPLAAGHLLGMASMLQLGVQRLGRAPPGTVGRRATLALLMRVARLAVAATNGEAELLTLQPQRPPVPAAALDGGLLPCLERLLRRAGRDLHGPKAAIVQQLHKGACAKAGLWSYLGPLLAYGELHQAAALVATLRKLLRTVDPQVLSAESGGSEASTQQCFVDMAWAILDAAHSSECTPYPAAAAADDGPSPPSQQLLRLLSFAACQLLPELSRMASRLLMPAAASGPFDPDLLTVVLKWIPVLARRCGYAPCSPSASSPDELGGHAGSGMLGDPSRGEAAGRDEGGWRSLLLEEVGAVPLLDAALRLVPRLGERLAERRRLHLLRYLVAVCSVIATLITGAVPVAAEGYGGPSSEQPAGRPGGAPPTASAADAEQGARSSTARGCAGGVSSQPVVAGESGTPAPNVPNVPTGAPTSSSPLPWRPELLREAAAQLRPSEFHYFASRAEGLAKLLELGSMAVPTAWERRASERRPWPLADALPTPAGARRLLPGRCANPSCANLEGDSEAGLALKACSGCGAVGYCCRPCQTAHWRAGHKDACGRRKDAAV</sequence>
<evidence type="ECO:0000256" key="11">
    <source>
        <dbReference type="ARBA" id="ARBA00022946"/>
    </source>
</evidence>
<organism evidence="20 21">
    <name type="scientific">Gonium pectorale</name>
    <name type="common">Green alga</name>
    <dbReference type="NCBI Taxonomy" id="33097"/>
    <lineage>
        <taxon>Eukaryota</taxon>
        <taxon>Viridiplantae</taxon>
        <taxon>Chlorophyta</taxon>
        <taxon>core chlorophytes</taxon>
        <taxon>Chlorophyceae</taxon>
        <taxon>CS clade</taxon>
        <taxon>Chlamydomonadales</taxon>
        <taxon>Volvocaceae</taxon>
        <taxon>Gonium</taxon>
    </lineage>
</organism>
<dbReference type="OrthoDB" id="552473at2759"/>
<keyword evidence="12" id="KW-1133">Transmembrane helix</keyword>
<comment type="catalytic activity">
    <reaction evidence="16">
        <text>phytol + CTP = phytyl phosphate + CDP + H(+)</text>
        <dbReference type="Rhea" id="RHEA:38055"/>
        <dbReference type="ChEBI" id="CHEBI:15378"/>
        <dbReference type="ChEBI" id="CHEBI:17327"/>
        <dbReference type="ChEBI" id="CHEBI:37563"/>
        <dbReference type="ChEBI" id="CHEBI:58069"/>
        <dbReference type="ChEBI" id="CHEBI:75483"/>
        <dbReference type="EC" id="2.7.1.182"/>
    </reaction>
</comment>
<keyword evidence="9" id="KW-0418">Kinase</keyword>
<evidence type="ECO:0000256" key="8">
    <source>
        <dbReference type="ARBA" id="ARBA00022771"/>
    </source>
</evidence>
<dbReference type="SUPFAM" id="SSF144232">
    <property type="entry name" value="HIT/MYND zinc finger-like"/>
    <property type="match status" value="1"/>
</dbReference>
<name>A0A150G724_GONPE</name>
<keyword evidence="8 17" id="KW-0863">Zinc-finger</keyword>
<dbReference type="Pfam" id="PF01753">
    <property type="entry name" value="zf-MYND"/>
    <property type="match status" value="1"/>
</dbReference>
<keyword evidence="4" id="KW-0934">Plastid</keyword>
<evidence type="ECO:0000256" key="18">
    <source>
        <dbReference type="SAM" id="MobiDB-lite"/>
    </source>
</evidence>
<dbReference type="GO" id="GO:0016020">
    <property type="term" value="C:membrane"/>
    <property type="evidence" value="ECO:0007669"/>
    <property type="project" value="UniProtKB-SubCell"/>
</dbReference>
<evidence type="ECO:0000313" key="20">
    <source>
        <dbReference type="EMBL" id="KXZ45140.1"/>
    </source>
</evidence>
<dbReference type="EC" id="2.7.1.182" evidence="15"/>
<feature type="domain" description="MYND-type" evidence="19">
    <location>
        <begin position="784"/>
        <end position="829"/>
    </location>
</feature>
<dbReference type="InterPro" id="IPR039606">
    <property type="entry name" value="Phytol/farnesol_kinase"/>
</dbReference>
<dbReference type="PANTHER" id="PTHR32523">
    <property type="entry name" value="PHYTOL KINASE 1, CHLOROPLASTIC"/>
    <property type="match status" value="1"/>
</dbReference>
<keyword evidence="5" id="KW-0808">Transferase</keyword>
<reference evidence="21" key="1">
    <citation type="journal article" date="2016" name="Nat. Commun.">
        <title>The Gonium pectorale genome demonstrates co-option of cell cycle regulation during the evolution of multicellularity.</title>
        <authorList>
            <person name="Hanschen E.R."/>
            <person name="Marriage T.N."/>
            <person name="Ferris P.J."/>
            <person name="Hamaji T."/>
            <person name="Toyoda A."/>
            <person name="Fujiyama A."/>
            <person name="Neme R."/>
            <person name="Noguchi H."/>
            <person name="Minakuchi Y."/>
            <person name="Suzuki M."/>
            <person name="Kawai-Toyooka H."/>
            <person name="Smith D.R."/>
            <person name="Sparks H."/>
            <person name="Anderson J."/>
            <person name="Bakaric R."/>
            <person name="Luria V."/>
            <person name="Karger A."/>
            <person name="Kirschner M.W."/>
            <person name="Durand P.M."/>
            <person name="Michod R.E."/>
            <person name="Nozaki H."/>
            <person name="Olson B.J."/>
        </authorList>
    </citation>
    <scope>NUCLEOTIDE SEQUENCE [LARGE SCALE GENOMIC DNA]</scope>
    <source>
        <strain evidence="21">NIES-2863</strain>
    </source>
</reference>
<comment type="pathway">
    <text evidence="14">Cofactor biosynthesis; tocopherol biosynthesis.</text>
</comment>
<evidence type="ECO:0000313" key="21">
    <source>
        <dbReference type="Proteomes" id="UP000075714"/>
    </source>
</evidence>
<keyword evidence="21" id="KW-1185">Reference proteome</keyword>
<evidence type="ECO:0000256" key="16">
    <source>
        <dbReference type="ARBA" id="ARBA00048889"/>
    </source>
</evidence>
<evidence type="ECO:0000256" key="10">
    <source>
        <dbReference type="ARBA" id="ARBA00022833"/>
    </source>
</evidence>
<keyword evidence="10" id="KW-0862">Zinc</keyword>
<evidence type="ECO:0000256" key="2">
    <source>
        <dbReference type="ARBA" id="ARBA00010794"/>
    </source>
</evidence>
<dbReference type="PROSITE" id="PS50865">
    <property type="entry name" value="ZF_MYND_2"/>
    <property type="match status" value="1"/>
</dbReference>
<evidence type="ECO:0000256" key="12">
    <source>
        <dbReference type="ARBA" id="ARBA00022989"/>
    </source>
</evidence>
<evidence type="ECO:0000256" key="9">
    <source>
        <dbReference type="ARBA" id="ARBA00022777"/>
    </source>
</evidence>
<accession>A0A150G724</accession>
<evidence type="ECO:0000256" key="6">
    <source>
        <dbReference type="ARBA" id="ARBA00022692"/>
    </source>
</evidence>
<keyword evidence="7" id="KW-0479">Metal-binding</keyword>
<dbReference type="Proteomes" id="UP000075714">
    <property type="component" value="Unassembled WGS sequence"/>
</dbReference>
<evidence type="ECO:0000256" key="13">
    <source>
        <dbReference type="ARBA" id="ARBA00023136"/>
    </source>
</evidence>
<dbReference type="AlphaFoldDB" id="A0A150G724"/>
<feature type="region of interest" description="Disordered" evidence="18">
    <location>
        <begin position="546"/>
        <end position="571"/>
    </location>
</feature>
<evidence type="ECO:0000256" key="7">
    <source>
        <dbReference type="ARBA" id="ARBA00022723"/>
    </source>
</evidence>
<comment type="similarity">
    <text evidence="2">Belongs to the polyprenol kinase family.</text>
</comment>
<dbReference type="PANTHER" id="PTHR32523:SF8">
    <property type="entry name" value="DOLICHOL KINASE"/>
    <property type="match status" value="1"/>
</dbReference>
<evidence type="ECO:0000256" key="3">
    <source>
        <dbReference type="ARBA" id="ARBA00022528"/>
    </source>
</evidence>
<keyword evidence="13" id="KW-0472">Membrane</keyword>
<dbReference type="InterPro" id="IPR002893">
    <property type="entry name" value="Znf_MYND"/>
</dbReference>
<comment type="subcellular location">
    <subcellularLocation>
        <location evidence="1">Plastid</location>
        <location evidence="1">Chloroplast membrane</location>
        <topology evidence="1">Multi-pass membrane protein</topology>
    </subcellularLocation>
</comment>